<gene>
    <name evidence="3" type="ORF">FIBSPDRAFT_667478</name>
</gene>
<dbReference type="GO" id="GO:0005737">
    <property type="term" value="C:cytoplasm"/>
    <property type="evidence" value="ECO:0007669"/>
    <property type="project" value="TreeGrafter"/>
</dbReference>
<evidence type="ECO:0000256" key="1">
    <source>
        <dbReference type="ARBA" id="ARBA00010402"/>
    </source>
</evidence>
<evidence type="ECO:0008006" key="5">
    <source>
        <dbReference type="Google" id="ProtNLM"/>
    </source>
</evidence>
<feature type="compositionally biased region" description="Low complexity" evidence="2">
    <location>
        <begin position="367"/>
        <end position="378"/>
    </location>
</feature>
<dbReference type="PANTHER" id="PTHR31315">
    <property type="entry name" value="PROTEIN SIP5"/>
    <property type="match status" value="1"/>
</dbReference>
<dbReference type="InterPro" id="IPR039301">
    <property type="entry name" value="Sip5/DA2"/>
</dbReference>
<organism evidence="3 4">
    <name type="scientific">Athelia psychrophila</name>
    <dbReference type="NCBI Taxonomy" id="1759441"/>
    <lineage>
        <taxon>Eukaryota</taxon>
        <taxon>Fungi</taxon>
        <taxon>Dikarya</taxon>
        <taxon>Basidiomycota</taxon>
        <taxon>Agaricomycotina</taxon>
        <taxon>Agaricomycetes</taxon>
        <taxon>Agaricomycetidae</taxon>
        <taxon>Atheliales</taxon>
        <taxon>Atheliaceae</taxon>
        <taxon>Athelia</taxon>
    </lineage>
</organism>
<feature type="non-terminal residue" evidence="3">
    <location>
        <position position="397"/>
    </location>
</feature>
<keyword evidence="4" id="KW-1185">Reference proteome</keyword>
<evidence type="ECO:0000256" key="2">
    <source>
        <dbReference type="SAM" id="MobiDB-lite"/>
    </source>
</evidence>
<dbReference type="EMBL" id="KV417552">
    <property type="protein sequence ID" value="KZP20857.1"/>
    <property type="molecule type" value="Genomic_DNA"/>
</dbReference>
<feature type="region of interest" description="Disordered" evidence="2">
    <location>
        <begin position="200"/>
        <end position="228"/>
    </location>
</feature>
<dbReference type="Proteomes" id="UP000076532">
    <property type="component" value="Unassembled WGS sequence"/>
</dbReference>
<reference evidence="3 4" key="1">
    <citation type="journal article" date="2016" name="Mol. Biol. Evol.">
        <title>Comparative Genomics of Early-Diverging Mushroom-Forming Fungi Provides Insights into the Origins of Lignocellulose Decay Capabilities.</title>
        <authorList>
            <person name="Nagy L.G."/>
            <person name="Riley R."/>
            <person name="Tritt A."/>
            <person name="Adam C."/>
            <person name="Daum C."/>
            <person name="Floudas D."/>
            <person name="Sun H."/>
            <person name="Yadav J.S."/>
            <person name="Pangilinan J."/>
            <person name="Larsson K.H."/>
            <person name="Matsuura K."/>
            <person name="Barry K."/>
            <person name="Labutti K."/>
            <person name="Kuo R."/>
            <person name="Ohm R.A."/>
            <person name="Bhattacharya S.S."/>
            <person name="Shirouzu T."/>
            <person name="Yoshinaga Y."/>
            <person name="Martin F.M."/>
            <person name="Grigoriev I.V."/>
            <person name="Hibbett D.S."/>
        </authorList>
    </citation>
    <scope>NUCLEOTIDE SEQUENCE [LARGE SCALE GENOMIC DNA]</scope>
    <source>
        <strain evidence="3 4">CBS 109695</strain>
    </source>
</reference>
<accession>A0A166JHB3</accession>
<dbReference type="PANTHER" id="PTHR31315:SF1">
    <property type="entry name" value="PROTEIN SIP5"/>
    <property type="match status" value="1"/>
</dbReference>
<feature type="region of interest" description="Disordered" evidence="2">
    <location>
        <begin position="283"/>
        <end position="319"/>
    </location>
</feature>
<comment type="similarity">
    <text evidence="1">Belongs to the SIP5 family.</text>
</comment>
<feature type="region of interest" description="Disordered" evidence="2">
    <location>
        <begin position="76"/>
        <end position="105"/>
    </location>
</feature>
<feature type="region of interest" description="Disordered" evidence="2">
    <location>
        <begin position="344"/>
        <end position="397"/>
    </location>
</feature>
<sequence>MGNSVSSNSKGHHEDTVDFGSLTPQGVYNGPRDWNHAIVTQLICERKLAPFYRPLEDYEDNWDDEQILAARRELPEAEAVPTDQESTHSSTGSKHSHSSKRAPAAVKEDVRCPEAAIYRGAVECPICFLYYPPNINHSRCCDQAICTECFVQIKRADPTTTHIVSEPAACPYCVQDEFGVHYTPPPWRAGIGSDGSWLDSPRGSQQNNVVRPAHKRRQKSFGADSPDVVTTDRVRPDWEQKLAAVRAAVARRANRRIIMRQVGDRLIPVGVTSGRVHALTAEEASQAQAEVEQGLGQGGSRRSRRNRQNPDLTQLLGQMGLGGQDVEELMMMEAMRLSLLEHEEHQRREAAKGEQNGEAASSTVEQAASAGSAPPTGSHTPSAARADGSASPSTPAT</sequence>
<proteinExistence type="inferred from homology"/>
<feature type="compositionally biased region" description="Low complexity" evidence="2">
    <location>
        <begin position="283"/>
        <end position="293"/>
    </location>
</feature>
<evidence type="ECO:0000313" key="4">
    <source>
        <dbReference type="Proteomes" id="UP000076532"/>
    </source>
</evidence>
<dbReference type="STRING" id="436010.A0A166JHB3"/>
<feature type="region of interest" description="Disordered" evidence="2">
    <location>
        <begin position="1"/>
        <end position="21"/>
    </location>
</feature>
<evidence type="ECO:0000313" key="3">
    <source>
        <dbReference type="EMBL" id="KZP20857.1"/>
    </source>
</evidence>
<dbReference type="OrthoDB" id="21471at2759"/>
<dbReference type="CDD" id="cd24139">
    <property type="entry name" value="SIP5-like"/>
    <property type="match status" value="1"/>
</dbReference>
<name>A0A166JHB3_9AGAM</name>
<protein>
    <recommendedName>
        <fullName evidence="5">RING-type domain-containing protein</fullName>
    </recommendedName>
</protein>
<dbReference type="AlphaFoldDB" id="A0A166JHB3"/>